<dbReference type="PANTHER" id="PTHR47424">
    <property type="entry name" value="REGULATORY PROTEIN GAL4"/>
    <property type="match status" value="1"/>
</dbReference>
<feature type="domain" description="Zn(2)-C6 fungal-type" evidence="6">
    <location>
        <begin position="17"/>
        <end position="48"/>
    </location>
</feature>
<keyword evidence="3" id="KW-0804">Transcription</keyword>
<dbReference type="InterPro" id="IPR036864">
    <property type="entry name" value="Zn2-C6_fun-type_DNA-bd_sf"/>
</dbReference>
<feature type="compositionally biased region" description="Polar residues" evidence="5">
    <location>
        <begin position="196"/>
        <end position="207"/>
    </location>
</feature>
<evidence type="ECO:0000256" key="2">
    <source>
        <dbReference type="ARBA" id="ARBA00023015"/>
    </source>
</evidence>
<gene>
    <name evidence="7" type="ORF">F5Z01DRAFT_170066</name>
</gene>
<evidence type="ECO:0000256" key="5">
    <source>
        <dbReference type="SAM" id="MobiDB-lite"/>
    </source>
</evidence>
<feature type="region of interest" description="Disordered" evidence="5">
    <location>
        <begin position="51"/>
        <end position="73"/>
    </location>
</feature>
<dbReference type="PROSITE" id="PS00463">
    <property type="entry name" value="ZN2_CY6_FUNGAL_1"/>
    <property type="match status" value="1"/>
</dbReference>
<keyword evidence="8" id="KW-1185">Reference proteome</keyword>
<dbReference type="OrthoDB" id="47007at2759"/>
<dbReference type="GO" id="GO:0000435">
    <property type="term" value="P:positive regulation of transcription from RNA polymerase II promoter by galactose"/>
    <property type="evidence" value="ECO:0007669"/>
    <property type="project" value="TreeGrafter"/>
</dbReference>
<feature type="compositionally biased region" description="Polar residues" evidence="5">
    <location>
        <begin position="120"/>
        <end position="129"/>
    </location>
</feature>
<sequence length="702" mass="75908">MPRPKVHPSQRQRASEACNACREAKKRCSGTTPCTHCLRRGMGSSCVLTHRPRGHRSSMPEPRSNSISHSGRDLISIPTATGAVRPNISAERSSLQSPMTTLLGGGEGATPAAVFEPISPSESRTTTDVDGSLTGRSVAGSSHVNERSQAQTALEATKPASRMLLNLKGERVYIGGGGSLSFLQLVRGIVSDQIGPSQFSRQGNSDTMLEKESPQAHTRQPGISDLSPEAKLMCADCFHGVTGGLIDVFLPNELEAMLTSTTALRRPQRSIADLVVAIGLQCEASGDTHDREISYFRESQVQVFSGMLEDPDIDMVRTFLIMSFYLLGECRRNTAFLYLGIATRAAVALGIHSRETYTDMNDPKHQLRLRVWMSLRVLDIVVNSILGRPAATAGVHSDLQSLIDSTVASSDDRGLICLGASYRIVALINNIVDTMYDKKEITIPAVEEHLQQLGQWSQDLPDFLRTSPLPDQVQAAGVKDKGAIGRVHVSCLYYFAVTIVTRPILVATLAQQPASGLVHTQLASACLDAAMFTIQTCSGAQRHNLLLANMCILKAIIFPAGLVLGFEIFAKGTVDYGIESAFHNARDLLSYLGRKSPQAALYHDILTSLANAITEYRQRAVAKGRSSYVSKLFNFDRAQSNAPTGGGEASNTSVLSDGQMDGIMATLSFGQNTPVGNGEPGDLFMDWDSLDISQWDSFPYLS</sequence>
<reference evidence="7" key="1">
    <citation type="journal article" date="2021" name="IMA Fungus">
        <title>Genomic characterization of three marine fungi, including Emericellopsis atlantica sp. nov. with signatures of a generalist lifestyle and marine biomass degradation.</title>
        <authorList>
            <person name="Hagestad O.C."/>
            <person name="Hou L."/>
            <person name="Andersen J.H."/>
            <person name="Hansen E.H."/>
            <person name="Altermark B."/>
            <person name="Li C."/>
            <person name="Kuhnert E."/>
            <person name="Cox R.J."/>
            <person name="Crous P.W."/>
            <person name="Spatafora J.W."/>
            <person name="Lail K."/>
            <person name="Amirebrahimi M."/>
            <person name="Lipzen A."/>
            <person name="Pangilinan J."/>
            <person name="Andreopoulos W."/>
            <person name="Hayes R.D."/>
            <person name="Ng V."/>
            <person name="Grigoriev I.V."/>
            <person name="Jackson S.A."/>
            <person name="Sutton T.D.S."/>
            <person name="Dobson A.D.W."/>
            <person name="Rama T."/>
        </authorList>
    </citation>
    <scope>NUCLEOTIDE SEQUENCE</scope>
    <source>
        <strain evidence="7">TS7</strain>
    </source>
</reference>
<protein>
    <submittedName>
        <fullName evidence="7">Fungal-specific transcription factor</fullName>
    </submittedName>
</protein>
<dbReference type="InterPro" id="IPR007219">
    <property type="entry name" value="XnlR_reg_dom"/>
</dbReference>
<keyword evidence="2" id="KW-0805">Transcription regulation</keyword>
<dbReference type="GO" id="GO:0008270">
    <property type="term" value="F:zinc ion binding"/>
    <property type="evidence" value="ECO:0007669"/>
    <property type="project" value="InterPro"/>
</dbReference>
<dbReference type="Pfam" id="PF04082">
    <property type="entry name" value="Fungal_trans"/>
    <property type="match status" value="1"/>
</dbReference>
<dbReference type="PROSITE" id="PS50048">
    <property type="entry name" value="ZN2_CY6_FUNGAL_2"/>
    <property type="match status" value="1"/>
</dbReference>
<evidence type="ECO:0000259" key="6">
    <source>
        <dbReference type="PROSITE" id="PS50048"/>
    </source>
</evidence>
<feature type="compositionally biased region" description="Polar residues" evidence="5">
    <location>
        <begin position="139"/>
        <end position="154"/>
    </location>
</feature>
<dbReference type="RefSeq" id="XP_046116901.1">
    <property type="nucleotide sequence ID" value="XM_046257886.1"/>
</dbReference>
<dbReference type="SMART" id="SM00906">
    <property type="entry name" value="Fungal_trans"/>
    <property type="match status" value="1"/>
</dbReference>
<accession>A0A9P7ZJS7</accession>
<feature type="region of interest" description="Disordered" evidence="5">
    <location>
        <begin position="105"/>
        <end position="155"/>
    </location>
</feature>
<dbReference type="Gene3D" id="4.10.240.10">
    <property type="entry name" value="Zn(2)-C6 fungal-type DNA-binding domain"/>
    <property type="match status" value="1"/>
</dbReference>
<dbReference type="GO" id="GO:0000981">
    <property type="term" value="F:DNA-binding transcription factor activity, RNA polymerase II-specific"/>
    <property type="evidence" value="ECO:0007669"/>
    <property type="project" value="InterPro"/>
</dbReference>
<dbReference type="AlphaFoldDB" id="A0A9P7ZJS7"/>
<dbReference type="InterPro" id="IPR051127">
    <property type="entry name" value="Fungal_SecMet_Regulators"/>
</dbReference>
<dbReference type="GO" id="GO:0006351">
    <property type="term" value="P:DNA-templated transcription"/>
    <property type="evidence" value="ECO:0007669"/>
    <property type="project" value="InterPro"/>
</dbReference>
<dbReference type="SUPFAM" id="SSF57701">
    <property type="entry name" value="Zn2/Cys6 DNA-binding domain"/>
    <property type="match status" value="1"/>
</dbReference>
<evidence type="ECO:0000313" key="7">
    <source>
        <dbReference type="EMBL" id="KAG9252977.1"/>
    </source>
</evidence>
<dbReference type="PANTHER" id="PTHR47424:SF9">
    <property type="entry name" value="TAH-2"/>
    <property type="match status" value="1"/>
</dbReference>
<organism evidence="7 8">
    <name type="scientific">Emericellopsis atlantica</name>
    <dbReference type="NCBI Taxonomy" id="2614577"/>
    <lineage>
        <taxon>Eukaryota</taxon>
        <taxon>Fungi</taxon>
        <taxon>Dikarya</taxon>
        <taxon>Ascomycota</taxon>
        <taxon>Pezizomycotina</taxon>
        <taxon>Sordariomycetes</taxon>
        <taxon>Hypocreomycetidae</taxon>
        <taxon>Hypocreales</taxon>
        <taxon>Bionectriaceae</taxon>
        <taxon>Emericellopsis</taxon>
    </lineage>
</organism>
<evidence type="ECO:0000256" key="4">
    <source>
        <dbReference type="ARBA" id="ARBA00023242"/>
    </source>
</evidence>
<dbReference type="Pfam" id="PF00172">
    <property type="entry name" value="Zn_clus"/>
    <property type="match status" value="1"/>
</dbReference>
<name>A0A9P7ZJS7_9HYPO</name>
<dbReference type="InterPro" id="IPR001138">
    <property type="entry name" value="Zn2Cys6_DnaBD"/>
</dbReference>
<dbReference type="GO" id="GO:0000978">
    <property type="term" value="F:RNA polymerase II cis-regulatory region sequence-specific DNA binding"/>
    <property type="evidence" value="ECO:0007669"/>
    <property type="project" value="TreeGrafter"/>
</dbReference>
<evidence type="ECO:0000313" key="8">
    <source>
        <dbReference type="Proteomes" id="UP000887229"/>
    </source>
</evidence>
<dbReference type="CDD" id="cd00067">
    <property type="entry name" value="GAL4"/>
    <property type="match status" value="1"/>
</dbReference>
<dbReference type="SMART" id="SM00066">
    <property type="entry name" value="GAL4"/>
    <property type="match status" value="1"/>
</dbReference>
<proteinExistence type="predicted"/>
<keyword evidence="1" id="KW-0479">Metal-binding</keyword>
<keyword evidence="4" id="KW-0539">Nucleus</keyword>
<comment type="caution">
    <text evidence="7">The sequence shown here is derived from an EMBL/GenBank/DDBJ whole genome shotgun (WGS) entry which is preliminary data.</text>
</comment>
<feature type="region of interest" description="Disordered" evidence="5">
    <location>
        <begin position="196"/>
        <end position="221"/>
    </location>
</feature>
<evidence type="ECO:0000256" key="3">
    <source>
        <dbReference type="ARBA" id="ARBA00023163"/>
    </source>
</evidence>
<dbReference type="GO" id="GO:0005634">
    <property type="term" value="C:nucleus"/>
    <property type="evidence" value="ECO:0007669"/>
    <property type="project" value="TreeGrafter"/>
</dbReference>
<dbReference type="CDD" id="cd12148">
    <property type="entry name" value="fungal_TF_MHR"/>
    <property type="match status" value="1"/>
</dbReference>
<dbReference type="GeneID" id="70288789"/>
<dbReference type="Proteomes" id="UP000887229">
    <property type="component" value="Unassembled WGS sequence"/>
</dbReference>
<dbReference type="EMBL" id="MU251259">
    <property type="protein sequence ID" value="KAG9252977.1"/>
    <property type="molecule type" value="Genomic_DNA"/>
</dbReference>
<evidence type="ECO:0000256" key="1">
    <source>
        <dbReference type="ARBA" id="ARBA00022723"/>
    </source>
</evidence>